<dbReference type="RefSeq" id="WP_078931016.1">
    <property type="nucleotide sequence ID" value="NZ_FUXC01000006.1"/>
</dbReference>
<evidence type="ECO:0000256" key="1">
    <source>
        <dbReference type="SAM" id="Phobius"/>
    </source>
</evidence>
<dbReference type="GeneID" id="303367517"/>
<dbReference type="AlphaFoldDB" id="A0A1T4NNH5"/>
<feature type="transmembrane region" description="Helical" evidence="1">
    <location>
        <begin position="6"/>
        <end position="25"/>
    </location>
</feature>
<reference evidence="2 3" key="1">
    <citation type="submission" date="2017-02" db="EMBL/GenBank/DDBJ databases">
        <authorList>
            <person name="Peterson S.W."/>
        </authorList>
    </citation>
    <scope>NUCLEOTIDE SEQUENCE [LARGE SCALE GENOMIC DNA]</scope>
    <source>
        <strain evidence="2 3">ATCC BAA-909</strain>
    </source>
</reference>
<evidence type="ECO:0000313" key="2">
    <source>
        <dbReference type="EMBL" id="SJZ80318.1"/>
    </source>
</evidence>
<gene>
    <name evidence="2" type="ORF">SAMN02745152_01275</name>
</gene>
<sequence length="146" mass="16472">MKDFFTYLALFSVATILVFLLRGLYLKNLSIQNKKNAGKNLKKQKTANGGLGFVRCPLCNTPLAVGEDLFSRIFRPMTVSDQRMYVLGCPHCYPDKKNDVQRICPVCRKNVPVESYLIARLFNKTSDHKKHVIITGCPSCCGPKKN</sequence>
<accession>A0A1T4NNH5</accession>
<name>A0A1T4NNH5_9SPIR</name>
<organism evidence="2 3">
    <name type="scientific">Treponema berlinense</name>
    <dbReference type="NCBI Taxonomy" id="225004"/>
    <lineage>
        <taxon>Bacteria</taxon>
        <taxon>Pseudomonadati</taxon>
        <taxon>Spirochaetota</taxon>
        <taxon>Spirochaetia</taxon>
        <taxon>Spirochaetales</taxon>
        <taxon>Treponemataceae</taxon>
        <taxon>Treponema</taxon>
    </lineage>
</organism>
<proteinExistence type="predicted"/>
<evidence type="ECO:0000313" key="3">
    <source>
        <dbReference type="Proteomes" id="UP000190395"/>
    </source>
</evidence>
<keyword evidence="1" id="KW-1133">Transmembrane helix</keyword>
<dbReference type="OrthoDB" id="361897at2"/>
<dbReference type="Proteomes" id="UP000190395">
    <property type="component" value="Unassembled WGS sequence"/>
</dbReference>
<keyword evidence="3" id="KW-1185">Reference proteome</keyword>
<dbReference type="EMBL" id="FUXC01000006">
    <property type="protein sequence ID" value="SJZ80318.1"/>
    <property type="molecule type" value="Genomic_DNA"/>
</dbReference>
<protein>
    <submittedName>
        <fullName evidence="2">Uncharacterized protein</fullName>
    </submittedName>
</protein>
<keyword evidence="1" id="KW-0812">Transmembrane</keyword>
<keyword evidence="1" id="KW-0472">Membrane</keyword>